<dbReference type="AlphaFoldDB" id="A0A9N7VXH2"/>
<keyword evidence="3" id="KW-1185">Reference proteome</keyword>
<reference evidence="2" key="1">
    <citation type="submission" date="2020-03" db="EMBL/GenBank/DDBJ databases">
        <authorList>
            <person name="Weist P."/>
        </authorList>
    </citation>
    <scope>NUCLEOTIDE SEQUENCE</scope>
</reference>
<organism evidence="2 3">
    <name type="scientific">Pleuronectes platessa</name>
    <name type="common">European plaice</name>
    <dbReference type="NCBI Taxonomy" id="8262"/>
    <lineage>
        <taxon>Eukaryota</taxon>
        <taxon>Metazoa</taxon>
        <taxon>Chordata</taxon>
        <taxon>Craniata</taxon>
        <taxon>Vertebrata</taxon>
        <taxon>Euteleostomi</taxon>
        <taxon>Actinopterygii</taxon>
        <taxon>Neopterygii</taxon>
        <taxon>Teleostei</taxon>
        <taxon>Neoteleostei</taxon>
        <taxon>Acanthomorphata</taxon>
        <taxon>Carangaria</taxon>
        <taxon>Pleuronectiformes</taxon>
        <taxon>Pleuronectoidei</taxon>
        <taxon>Pleuronectidae</taxon>
        <taxon>Pleuronectes</taxon>
    </lineage>
</organism>
<accession>A0A9N7VXH2</accession>
<protein>
    <submittedName>
        <fullName evidence="2">Uncharacterized protein</fullName>
    </submittedName>
</protein>
<feature type="non-terminal residue" evidence="2">
    <location>
        <position position="1"/>
    </location>
</feature>
<dbReference type="EMBL" id="CADEAL010004409">
    <property type="protein sequence ID" value="CAB1458958.1"/>
    <property type="molecule type" value="Genomic_DNA"/>
</dbReference>
<feature type="region of interest" description="Disordered" evidence="1">
    <location>
        <begin position="1"/>
        <end position="34"/>
    </location>
</feature>
<gene>
    <name evidence="2" type="ORF">PLEPLA_LOCUS46793</name>
</gene>
<sequence>MWRHNKDSEAANRRSGKTNFGDRGGKADGAGARARRGQPYLKIFKLKPINIEGVIHQRHRLLAPTRASRSSNRPQPQAALETAVVQMQLPGKKWELATVRVRRRLFDNGAPTD</sequence>
<evidence type="ECO:0000256" key="1">
    <source>
        <dbReference type="SAM" id="MobiDB-lite"/>
    </source>
</evidence>
<proteinExistence type="predicted"/>
<feature type="compositionally biased region" description="Basic and acidic residues" evidence="1">
    <location>
        <begin position="1"/>
        <end position="12"/>
    </location>
</feature>
<evidence type="ECO:0000313" key="3">
    <source>
        <dbReference type="Proteomes" id="UP001153269"/>
    </source>
</evidence>
<comment type="caution">
    <text evidence="2">The sequence shown here is derived from an EMBL/GenBank/DDBJ whole genome shotgun (WGS) entry which is preliminary data.</text>
</comment>
<dbReference type="Proteomes" id="UP001153269">
    <property type="component" value="Unassembled WGS sequence"/>
</dbReference>
<name>A0A9N7VXH2_PLEPL</name>
<evidence type="ECO:0000313" key="2">
    <source>
        <dbReference type="EMBL" id="CAB1458958.1"/>
    </source>
</evidence>